<name>A0A6S7DTX0_9BURK</name>
<feature type="region of interest" description="Disordered" evidence="1">
    <location>
        <begin position="130"/>
        <end position="153"/>
    </location>
</feature>
<evidence type="ECO:0000256" key="1">
    <source>
        <dbReference type="SAM" id="MobiDB-lite"/>
    </source>
</evidence>
<feature type="compositionally biased region" description="Polar residues" evidence="1">
    <location>
        <begin position="130"/>
        <end position="139"/>
    </location>
</feature>
<evidence type="ECO:0000313" key="2">
    <source>
        <dbReference type="EMBL" id="CAB3890826.1"/>
    </source>
</evidence>
<reference evidence="2 3" key="1">
    <citation type="submission" date="2020-04" db="EMBL/GenBank/DDBJ databases">
        <authorList>
            <person name="De Canck E."/>
        </authorList>
    </citation>
    <scope>NUCLEOTIDE SEQUENCE [LARGE SCALE GENOMIC DNA]</scope>
    <source>
        <strain evidence="2 3">LMG 1861</strain>
    </source>
</reference>
<sequence>MRAAARRVFNARRMRENIRTSNGPPRIDPIPIQREAFSKKIDTCLKMQRHPIRRARCPIAKREPNDVSIVTHQERRAIQSGNVTEPGLATRSPLPMSARAARFHNLRKIRQPDQRAPVAAAAWHGWQARRTSATNQRISASRKPLLPRKKESSSRRHARIDALVLSGDALCIDAARWWKPCARQHRAIRVRSARIHYDSTPCRKQLVASREHSWGCFRPNPKFFFLKITM</sequence>
<protein>
    <submittedName>
        <fullName evidence="2">Uncharacterized protein</fullName>
    </submittedName>
</protein>
<proteinExistence type="predicted"/>
<evidence type="ECO:0000313" key="3">
    <source>
        <dbReference type="Proteomes" id="UP000494105"/>
    </source>
</evidence>
<dbReference type="EMBL" id="CADILD010000002">
    <property type="protein sequence ID" value="CAB3890826.1"/>
    <property type="molecule type" value="Genomic_DNA"/>
</dbReference>
<accession>A0A6S7DTX0</accession>
<dbReference type="AlphaFoldDB" id="A0A6S7DTX0"/>
<organism evidence="2 3">
    <name type="scientific">Achromobacter piechaudii</name>
    <dbReference type="NCBI Taxonomy" id="72556"/>
    <lineage>
        <taxon>Bacteria</taxon>
        <taxon>Pseudomonadati</taxon>
        <taxon>Pseudomonadota</taxon>
        <taxon>Betaproteobacteria</taxon>
        <taxon>Burkholderiales</taxon>
        <taxon>Alcaligenaceae</taxon>
        <taxon>Achromobacter</taxon>
    </lineage>
</organism>
<dbReference type="Proteomes" id="UP000494105">
    <property type="component" value="Unassembled WGS sequence"/>
</dbReference>
<gene>
    <name evidence="2" type="ORF">LMG1861_03793</name>
</gene>